<keyword evidence="4" id="KW-0378">Hydrolase</keyword>
<dbReference type="InterPro" id="IPR011013">
    <property type="entry name" value="Gal_mutarotase_sf_dom"/>
</dbReference>
<dbReference type="AlphaFoldDB" id="A0A381SAP8"/>
<feature type="non-terminal residue" evidence="12">
    <location>
        <position position="852"/>
    </location>
</feature>
<dbReference type="EMBL" id="UINC01002877">
    <property type="protein sequence ID" value="SVA01175.1"/>
    <property type="molecule type" value="Genomic_DNA"/>
</dbReference>
<dbReference type="SUPFAM" id="SSF51445">
    <property type="entry name" value="(Trans)glycosidases"/>
    <property type="match status" value="1"/>
</dbReference>
<organism evidence="12">
    <name type="scientific">marine metagenome</name>
    <dbReference type="NCBI Taxonomy" id="408172"/>
    <lineage>
        <taxon>unclassified sequences</taxon>
        <taxon>metagenomes</taxon>
        <taxon>ecological metagenomes</taxon>
    </lineage>
</organism>
<dbReference type="SUPFAM" id="SSF49303">
    <property type="entry name" value="beta-Galactosidase/glucuronidase domain"/>
    <property type="match status" value="2"/>
</dbReference>
<evidence type="ECO:0000256" key="5">
    <source>
        <dbReference type="ARBA" id="ARBA00023295"/>
    </source>
</evidence>
<evidence type="ECO:0000256" key="3">
    <source>
        <dbReference type="ARBA" id="ARBA00012756"/>
    </source>
</evidence>
<evidence type="ECO:0000256" key="2">
    <source>
        <dbReference type="ARBA" id="ARBA00007401"/>
    </source>
</evidence>
<dbReference type="InterPro" id="IPR014718">
    <property type="entry name" value="GH-type_carb-bd"/>
</dbReference>
<dbReference type="GO" id="GO:0005990">
    <property type="term" value="P:lactose catabolic process"/>
    <property type="evidence" value="ECO:0007669"/>
    <property type="project" value="TreeGrafter"/>
</dbReference>
<proteinExistence type="inferred from homology"/>
<dbReference type="Pfam" id="PF02929">
    <property type="entry name" value="Bgal_small_N"/>
    <property type="match status" value="1"/>
</dbReference>
<dbReference type="InterPro" id="IPR032312">
    <property type="entry name" value="LacZ_4"/>
</dbReference>
<keyword evidence="5" id="KW-0326">Glycosidase</keyword>
<feature type="domain" description="Glycoside hydrolase family 2 catalytic" evidence="8">
    <location>
        <begin position="354"/>
        <end position="636"/>
    </location>
</feature>
<dbReference type="GO" id="GO:0004565">
    <property type="term" value="F:beta-galactosidase activity"/>
    <property type="evidence" value="ECO:0007669"/>
    <property type="project" value="UniProtKB-EC"/>
</dbReference>
<feature type="non-terminal residue" evidence="12">
    <location>
        <position position="1"/>
    </location>
</feature>
<dbReference type="InterPro" id="IPR050347">
    <property type="entry name" value="Bact_Beta-galactosidase"/>
</dbReference>
<reference evidence="12" key="1">
    <citation type="submission" date="2018-05" db="EMBL/GenBank/DDBJ databases">
        <authorList>
            <person name="Lanie J.A."/>
            <person name="Ng W.-L."/>
            <person name="Kazmierczak K.M."/>
            <person name="Andrzejewski T.M."/>
            <person name="Davidsen T.M."/>
            <person name="Wayne K.J."/>
            <person name="Tettelin H."/>
            <person name="Glass J.I."/>
            <person name="Rusch D."/>
            <person name="Podicherti R."/>
            <person name="Tsui H.-C.T."/>
            <person name="Winkler M.E."/>
        </authorList>
    </citation>
    <scope>NUCLEOTIDE SEQUENCE</scope>
</reference>
<protein>
    <recommendedName>
        <fullName evidence="3">beta-galactosidase</fullName>
        <ecNumber evidence="3">3.2.1.23</ecNumber>
    </recommendedName>
    <alternativeName>
        <fullName evidence="6">Lactase</fullName>
    </alternativeName>
</protein>
<dbReference type="PANTHER" id="PTHR46323">
    <property type="entry name" value="BETA-GALACTOSIDASE"/>
    <property type="match status" value="1"/>
</dbReference>
<dbReference type="FunFam" id="3.20.20.80:FF:000018">
    <property type="entry name" value="Beta-galactosidase"/>
    <property type="match status" value="1"/>
</dbReference>
<evidence type="ECO:0000259" key="8">
    <source>
        <dbReference type="Pfam" id="PF02836"/>
    </source>
</evidence>
<dbReference type="InterPro" id="IPR006101">
    <property type="entry name" value="Glyco_hydro_2"/>
</dbReference>
<evidence type="ECO:0000259" key="11">
    <source>
        <dbReference type="Pfam" id="PF16353"/>
    </source>
</evidence>
<accession>A0A381SAP8</accession>
<evidence type="ECO:0000313" key="12">
    <source>
        <dbReference type="EMBL" id="SVA01175.1"/>
    </source>
</evidence>
<gene>
    <name evidence="12" type="ORF">METZ01_LOCUS54029</name>
</gene>
<name>A0A381SAP8_9ZZZZ</name>
<dbReference type="InterPro" id="IPR006102">
    <property type="entry name" value="Ig-like_GH2"/>
</dbReference>
<dbReference type="SUPFAM" id="SSF74650">
    <property type="entry name" value="Galactose mutarotase-like"/>
    <property type="match status" value="1"/>
</dbReference>
<comment type="similarity">
    <text evidence="2">Belongs to the glycosyl hydrolase 2 family.</text>
</comment>
<dbReference type="PROSITE" id="PS00719">
    <property type="entry name" value="GLYCOSYL_HYDROL_F2_1"/>
    <property type="match status" value="1"/>
</dbReference>
<feature type="domain" description="Beta-galactosidase" evidence="11">
    <location>
        <begin position="649"/>
        <end position="737"/>
    </location>
</feature>
<sequence length="852" mass="98348">VRAIRKIVFGYFLVFFSGCVTDKNIQKLKYWEDPTIIGENKEDGHATLLPFDNLEQALSLDRSSSSHLLSLNGSWKFKWVPRPSDRPRRFYETKHSVSDWDDISVPSSWELEGYGQPIYTNVKHPFPDPSPPIPPRDNNPVGSYRRGFIIPDTWKNGQIILHFDGVRSAFFVWINGKSVGYSQGSMTSAEFNITSFLEPGENSVSVQVFRWSDASFIEDQDFWRLSGIYRDVYLMHVPEAHVRHFKVTSGLTDDHQHGTLSLKTHLKNYISSLKDVVLEVSLYDREKKRIAVIDSEELELGPGVERVLKHSIRINDVKQWSAEVPDLYTLVISLNDLTNNRTEYISCRTGFRTVELKDGQMLVNGKPVILKGVNRHEHDPVTGRTVSEELMIKDIELMKRFNINAVRTSHYPNHPRWYELCDQYGLYVIDETNLESHAFWSRFTLDPEWEKAFLDRAQRMVLRDVNHPSIIVWSLGNEAGYGPNHDVMAAWIREYDSSRLIHYEGKEPGYGPLPNHFDIIANMYPSVELMKELHDENPDRPVILCEYSHAMGNSNGNIFKYWDAIYQYPRLQGAFIWDWVDQGLWREDQNGKYFVYGGDFGEELHDGNFCINGVVSPDRRPHPALYEIKFHLQNIKVHWTRDDPNSYVLENRYFFQNLDHIKGHGELLENGNIIERFPVETSGTGPDSRREISLPGLISGRKMNPEKEYAINFFFTLKERTSWAEKGHLIASEQIMVQPLRGPSINRVEVSELPELSLREEGNTLLVNASGKEFKFDLISGELSGIMIDNDPYLITPLAYNIWRAPTDNDEGGSSDQNDDLDKRSFANRWLQADYNDLTRSIRSVNTIVLNE</sequence>
<dbReference type="InterPro" id="IPR013783">
    <property type="entry name" value="Ig-like_fold"/>
</dbReference>
<comment type="catalytic activity">
    <reaction evidence="1">
        <text>Hydrolysis of terminal non-reducing beta-D-galactose residues in beta-D-galactosides.</text>
        <dbReference type="EC" id="3.2.1.23"/>
    </reaction>
</comment>
<dbReference type="PANTHER" id="PTHR46323:SF2">
    <property type="entry name" value="BETA-GALACTOSIDASE"/>
    <property type="match status" value="1"/>
</dbReference>
<dbReference type="PROSITE" id="PS00608">
    <property type="entry name" value="GLYCOSYL_HYDROL_F2_2"/>
    <property type="match status" value="1"/>
</dbReference>
<dbReference type="Pfam" id="PF00703">
    <property type="entry name" value="Glyco_hydro_2"/>
    <property type="match status" value="1"/>
</dbReference>
<dbReference type="InterPro" id="IPR006104">
    <property type="entry name" value="Glyco_hydro_2_N"/>
</dbReference>
<dbReference type="InterPro" id="IPR036156">
    <property type="entry name" value="Beta-gal/glucu_dom_sf"/>
</dbReference>
<dbReference type="Gene3D" id="3.20.20.80">
    <property type="entry name" value="Glycosidases"/>
    <property type="match status" value="1"/>
</dbReference>
<dbReference type="PRINTS" id="PR00132">
    <property type="entry name" value="GLHYDRLASE2"/>
</dbReference>
<evidence type="ECO:0000256" key="6">
    <source>
        <dbReference type="ARBA" id="ARBA00032230"/>
    </source>
</evidence>
<dbReference type="InterPro" id="IPR023232">
    <property type="entry name" value="Glyco_hydro_2_AS"/>
</dbReference>
<dbReference type="Gene3D" id="2.60.120.260">
    <property type="entry name" value="Galactose-binding domain-like"/>
    <property type="match status" value="1"/>
</dbReference>
<dbReference type="SUPFAM" id="SSF49785">
    <property type="entry name" value="Galactose-binding domain-like"/>
    <property type="match status" value="1"/>
</dbReference>
<feature type="domain" description="Glycosyl hydrolases family 2 sugar binding" evidence="9">
    <location>
        <begin position="70"/>
        <end position="238"/>
    </location>
</feature>
<dbReference type="GO" id="GO:0030246">
    <property type="term" value="F:carbohydrate binding"/>
    <property type="evidence" value="ECO:0007669"/>
    <property type="project" value="InterPro"/>
</dbReference>
<dbReference type="InterPro" id="IPR006103">
    <property type="entry name" value="Glyco_hydro_2_cat"/>
</dbReference>
<dbReference type="EC" id="3.2.1.23" evidence="3"/>
<evidence type="ECO:0000259" key="10">
    <source>
        <dbReference type="Pfam" id="PF02929"/>
    </source>
</evidence>
<dbReference type="Pfam" id="PF02836">
    <property type="entry name" value="Glyco_hydro_2_C"/>
    <property type="match status" value="1"/>
</dbReference>
<evidence type="ECO:0000259" key="9">
    <source>
        <dbReference type="Pfam" id="PF02837"/>
    </source>
</evidence>
<feature type="domain" description="Beta galactosidase small chain/" evidence="10">
    <location>
        <begin position="771"/>
        <end position="844"/>
    </location>
</feature>
<evidence type="ECO:0000256" key="4">
    <source>
        <dbReference type="ARBA" id="ARBA00022801"/>
    </source>
</evidence>
<evidence type="ECO:0000256" key="1">
    <source>
        <dbReference type="ARBA" id="ARBA00001412"/>
    </source>
</evidence>
<dbReference type="Gene3D" id="2.70.98.10">
    <property type="match status" value="1"/>
</dbReference>
<dbReference type="Pfam" id="PF02837">
    <property type="entry name" value="Glyco_hydro_2_N"/>
    <property type="match status" value="1"/>
</dbReference>
<dbReference type="Pfam" id="PF16353">
    <property type="entry name" value="LacZ_4"/>
    <property type="match status" value="1"/>
</dbReference>
<evidence type="ECO:0000259" key="7">
    <source>
        <dbReference type="Pfam" id="PF00703"/>
    </source>
</evidence>
<dbReference type="InterPro" id="IPR004199">
    <property type="entry name" value="B-gal_small/dom_5"/>
</dbReference>
<dbReference type="InterPro" id="IPR008979">
    <property type="entry name" value="Galactose-bd-like_sf"/>
</dbReference>
<dbReference type="Gene3D" id="2.60.40.10">
    <property type="entry name" value="Immunoglobulins"/>
    <property type="match status" value="2"/>
</dbReference>
<dbReference type="InterPro" id="IPR017853">
    <property type="entry name" value="GH"/>
</dbReference>
<dbReference type="GO" id="GO:0009341">
    <property type="term" value="C:beta-galactosidase complex"/>
    <property type="evidence" value="ECO:0007669"/>
    <property type="project" value="InterPro"/>
</dbReference>
<feature type="domain" description="Glycoside hydrolase family 2 immunoglobulin-like beta-sandwich" evidence="7">
    <location>
        <begin position="240"/>
        <end position="352"/>
    </location>
</feature>
<dbReference type="InterPro" id="IPR023230">
    <property type="entry name" value="Glyco_hydro_2_CS"/>
</dbReference>